<dbReference type="GO" id="GO:0046982">
    <property type="term" value="F:protein heterodimerization activity"/>
    <property type="evidence" value="ECO:0007669"/>
    <property type="project" value="InterPro"/>
</dbReference>
<feature type="region of interest" description="Disordered" evidence="1">
    <location>
        <begin position="552"/>
        <end position="579"/>
    </location>
</feature>
<gene>
    <name evidence="2" type="ORF">DERYTH_LOCUS3063</name>
</gene>
<feature type="compositionally biased region" description="Polar residues" evidence="1">
    <location>
        <begin position="769"/>
        <end position="798"/>
    </location>
</feature>
<feature type="compositionally biased region" description="Low complexity" evidence="1">
    <location>
        <begin position="424"/>
        <end position="461"/>
    </location>
</feature>
<dbReference type="EMBL" id="CAJVPY010001038">
    <property type="protein sequence ID" value="CAG8504344.1"/>
    <property type="molecule type" value="Genomic_DNA"/>
</dbReference>
<dbReference type="InterPro" id="IPR009072">
    <property type="entry name" value="Histone-fold"/>
</dbReference>
<comment type="caution">
    <text evidence="2">The sequence shown here is derived from an EMBL/GenBank/DDBJ whole genome shotgun (WGS) entry which is preliminary data.</text>
</comment>
<feature type="compositionally biased region" description="Polar residues" evidence="1">
    <location>
        <begin position="251"/>
        <end position="270"/>
    </location>
</feature>
<feature type="compositionally biased region" description="Polar residues" evidence="1">
    <location>
        <begin position="623"/>
        <end position="657"/>
    </location>
</feature>
<feature type="region of interest" description="Disordered" evidence="1">
    <location>
        <begin position="251"/>
        <end position="281"/>
    </location>
</feature>
<feature type="region of interest" description="Disordered" evidence="1">
    <location>
        <begin position="388"/>
        <end position="483"/>
    </location>
</feature>
<feature type="region of interest" description="Disordered" evidence="1">
    <location>
        <begin position="769"/>
        <end position="799"/>
    </location>
</feature>
<feature type="compositionally biased region" description="Polar residues" evidence="1">
    <location>
        <begin position="560"/>
        <end position="579"/>
    </location>
</feature>
<dbReference type="OrthoDB" id="5382203at2759"/>
<sequence length="1049" mass="117822">MLDTLYISQRAANAIVADVAPYRISAEALLAINTFIDEFLYFIIDSAKSLDLVKIKQSISQVIPTTLGKNAVQEAELELKTYVESGNSDSTLEKTIEITPFPLPKVFEQFRAKCQFFSTLGERGIDERDSKMAPNLYANEGIHIAPSLAIYLTAVLEYVGEHILILVAKATEKSGTGVAKLKEVYTALVDDNQIRAVFRRTSLKLELEEKLQIKTPASPISPKYANSESIKSPRFANILYEEESLLRSQTSINNGRPLSDGVTQSTKNPSPRSPDSDSFEFNMRSTKSMQSLQYSGEKDEIRSYSRAARNFENLLEKNNNQTVKISLTPNRIKTIETHKRQPKFEPREPVKKSKKQESLYEFLKNTDPDDIFGDSKIRKKDSKVDLIQRRGKDRLNYLPESPTTPTNKSNKPRYIPLIPPGTDISSITSSISQPEYSSIHSSKSMDQSNDNYYNNSAASRSTGHLQNGKKSVPVKLKPRPEPLLLDDDDEIFYSDGQKRSKRRTQTQDLIDFLNSSPPKDKVISSPIKTSPETTKKSEKKFKKFFSKLMKSPSNEDLDNHTSNYRPITPSTPNSYISTTSTLVNNKSQPKYVKIQIPQLPAKETQEQSIYDQVQIQGRHARQTSRNSLTGSTRTQSPNKSMFSPHTSMTGTLSSPTIDENAELGNYYDDDEHFNKPINVRQRSPPLSPSKSNNLNNLNNFVNNNTTINGNTVNNNIINSNIVNNNIVNNNVTNNYNVNGNIVNNNTVSNSIINNNKKEITMTTVLPNDNNRKATTVTREVLPNNNNKKSPTQFEQQKNVVEPITTTTITTVSNSNQQQKKSQIQSEQQKDVVKSLPIKSDDQSKRSITPTASDNNNLQPKKTQPEQPKNLVKQLSSEQMTKVATKTTITAVNKQPTKITITKQPTKTITNIDNQKKPEQQTKVTTDTTVKVVDQITPASDKPIDTKDKSLVKINEKSDNFMHELIYAESEQISSETKEPDQIIIIEEIDESEEALIAEWLIGTGLTFKKVRPIVVDVQISENTEYDVGLKSDDPTHLGQRNNSLQVDAC</sequence>
<evidence type="ECO:0000313" key="2">
    <source>
        <dbReference type="EMBL" id="CAG8504344.1"/>
    </source>
</evidence>
<feature type="region of interest" description="Disordered" evidence="1">
    <location>
        <begin position="1028"/>
        <end position="1049"/>
    </location>
</feature>
<feature type="compositionally biased region" description="Polar residues" evidence="1">
    <location>
        <begin position="845"/>
        <end position="878"/>
    </location>
</feature>
<accession>A0A9N8ZR54</accession>
<feature type="compositionally biased region" description="Low complexity" evidence="1">
    <location>
        <begin position="811"/>
        <end position="826"/>
    </location>
</feature>
<evidence type="ECO:0000256" key="1">
    <source>
        <dbReference type="SAM" id="MobiDB-lite"/>
    </source>
</evidence>
<organism evidence="2 3">
    <name type="scientific">Dentiscutata erythropus</name>
    <dbReference type="NCBI Taxonomy" id="1348616"/>
    <lineage>
        <taxon>Eukaryota</taxon>
        <taxon>Fungi</taxon>
        <taxon>Fungi incertae sedis</taxon>
        <taxon>Mucoromycota</taxon>
        <taxon>Glomeromycotina</taxon>
        <taxon>Glomeromycetes</taxon>
        <taxon>Diversisporales</taxon>
        <taxon>Gigasporaceae</taxon>
        <taxon>Dentiscutata</taxon>
    </lineage>
</organism>
<keyword evidence="3" id="KW-1185">Reference proteome</keyword>
<name>A0A9N8ZR54_9GLOM</name>
<dbReference type="Proteomes" id="UP000789405">
    <property type="component" value="Unassembled WGS sequence"/>
</dbReference>
<dbReference type="AlphaFoldDB" id="A0A9N8ZR54"/>
<feature type="region of interest" description="Disordered" evidence="1">
    <location>
        <begin position="811"/>
        <end position="878"/>
    </location>
</feature>
<feature type="region of interest" description="Disordered" evidence="1">
    <location>
        <begin position="511"/>
        <end position="538"/>
    </location>
</feature>
<protein>
    <submittedName>
        <fullName evidence="2">8815_t:CDS:1</fullName>
    </submittedName>
</protein>
<reference evidence="2" key="1">
    <citation type="submission" date="2021-06" db="EMBL/GenBank/DDBJ databases">
        <authorList>
            <person name="Kallberg Y."/>
            <person name="Tangrot J."/>
            <person name="Rosling A."/>
        </authorList>
    </citation>
    <scope>NUCLEOTIDE SEQUENCE</scope>
    <source>
        <strain evidence="2">MA453B</strain>
    </source>
</reference>
<feature type="compositionally biased region" description="Basic and acidic residues" evidence="1">
    <location>
        <begin position="827"/>
        <end position="844"/>
    </location>
</feature>
<evidence type="ECO:0000313" key="3">
    <source>
        <dbReference type="Proteomes" id="UP000789405"/>
    </source>
</evidence>
<feature type="compositionally biased region" description="Polar residues" evidence="1">
    <location>
        <begin position="1038"/>
        <end position="1049"/>
    </location>
</feature>
<feature type="region of interest" description="Disordered" evidence="1">
    <location>
        <begin position="614"/>
        <end position="694"/>
    </location>
</feature>
<proteinExistence type="predicted"/>
<dbReference type="Gene3D" id="1.10.20.10">
    <property type="entry name" value="Histone, subunit A"/>
    <property type="match status" value="1"/>
</dbReference>